<dbReference type="AlphaFoldDB" id="A0A1U7N0U2"/>
<dbReference type="RefSeq" id="WP_075899041.1">
    <property type="nucleotide sequence ID" value="NZ_MKZS01000001.1"/>
</dbReference>
<accession>A0A1U7N0U2</accession>
<gene>
    <name evidence="1" type="ORF">BJP37_11515</name>
</gene>
<dbReference type="Proteomes" id="UP000186657">
    <property type="component" value="Unassembled WGS sequence"/>
</dbReference>
<evidence type="ECO:0000313" key="1">
    <source>
        <dbReference type="EMBL" id="OLT59562.1"/>
    </source>
</evidence>
<evidence type="ECO:0000313" key="2">
    <source>
        <dbReference type="Proteomes" id="UP000186657"/>
    </source>
</evidence>
<reference evidence="1 2" key="1">
    <citation type="submission" date="2016-10" db="EMBL/GenBank/DDBJ databases">
        <title>Comparative genomics uncovers the prolific and rare metabolic potential of the cyanobacterial genus Moorea.</title>
        <authorList>
            <person name="Leao T."/>
            <person name="Castelao G."/>
            <person name="Korobeynikov A."/>
            <person name="Monroe E.A."/>
            <person name="Podell S."/>
            <person name="Glukhov E."/>
            <person name="Allen E."/>
            <person name="Gerwick W.H."/>
            <person name="Gerwick L."/>
        </authorList>
    </citation>
    <scope>NUCLEOTIDE SEQUENCE [LARGE SCALE GENOMIC DNA]</scope>
    <source>
        <strain evidence="1 2">PNG5-198</strain>
    </source>
</reference>
<organism evidence="1 2">
    <name type="scientific">Moorena bouillonii PNG</name>
    <dbReference type="NCBI Taxonomy" id="568701"/>
    <lineage>
        <taxon>Bacteria</taxon>
        <taxon>Bacillati</taxon>
        <taxon>Cyanobacteriota</taxon>
        <taxon>Cyanophyceae</taxon>
        <taxon>Coleofasciculales</taxon>
        <taxon>Coleofasciculaceae</taxon>
        <taxon>Moorena</taxon>
    </lineage>
</organism>
<proteinExistence type="predicted"/>
<dbReference type="EMBL" id="MKZS01000001">
    <property type="protein sequence ID" value="OLT59562.1"/>
    <property type="molecule type" value="Genomic_DNA"/>
</dbReference>
<comment type="caution">
    <text evidence="1">The sequence shown here is derived from an EMBL/GenBank/DDBJ whole genome shotgun (WGS) entry which is preliminary data.</text>
</comment>
<sequence length="68" mass="7762">MKFLADMGVSPLTVQLVRQQGPVQTCRFQQRSVMDFFDLWSRYANEQALMAQSGHLTEPPSLIPSFET</sequence>
<protein>
    <submittedName>
        <fullName evidence="1">Uncharacterized protein</fullName>
    </submittedName>
</protein>
<keyword evidence="2" id="KW-1185">Reference proteome</keyword>
<name>A0A1U7N0U2_9CYAN</name>